<dbReference type="GO" id="GO:0009063">
    <property type="term" value="P:amino acid catabolic process"/>
    <property type="evidence" value="ECO:0007669"/>
    <property type="project" value="InterPro"/>
</dbReference>
<sequence>MKITRVQATWCHVPIPYERQHTSDFGRVTSFDSVIVRIETDAGLTGWGECKAGVGSAAACAGLAAIVNLDYAPLLVGQDPRDISRLWDVMYNTPREGYAVAEGHVLPQLGRRGLSISAIAGVDVALWDILGKSLGVPVWRLLGGRRAERMPAYASGGWADEASIGAQLKGYCDKAGFRAVKMRIGVMDGSPARSAARVRAARKALGPDIKLMADAHGTWTVAEAKAFCRMVEDQDLYWFEEPVSADDKQGLAEVRRSSAVPISTGESEFTRHDFREIAELRGADVLQPDLAIAGGLTEGLRIGAIASAFNLRLAPHLWSGAPAFAAGLHLAATQSAGFILEYSLGHNPMLHDLIEEDFPVEDGMVAIPDRPGLGITVREAFLEQYGRTA</sequence>
<dbReference type="SUPFAM" id="SSF51604">
    <property type="entry name" value="Enolase C-terminal domain-like"/>
    <property type="match status" value="1"/>
</dbReference>
<dbReference type="AlphaFoldDB" id="A0A848EFZ9"/>
<dbReference type="CDD" id="cd03316">
    <property type="entry name" value="MR_like"/>
    <property type="match status" value="1"/>
</dbReference>
<dbReference type="SUPFAM" id="SSF54826">
    <property type="entry name" value="Enolase N-terminal domain-like"/>
    <property type="match status" value="1"/>
</dbReference>
<dbReference type="Pfam" id="PF02746">
    <property type="entry name" value="MR_MLE_N"/>
    <property type="match status" value="1"/>
</dbReference>
<dbReference type="InterPro" id="IPR046945">
    <property type="entry name" value="RHMD-like"/>
</dbReference>
<dbReference type="Gene3D" id="3.30.390.10">
    <property type="entry name" value="Enolase-like, N-terminal domain"/>
    <property type="match status" value="1"/>
</dbReference>
<dbReference type="SFLD" id="SFLDG00179">
    <property type="entry name" value="mandelate_racemase"/>
    <property type="match status" value="1"/>
</dbReference>
<dbReference type="InterPro" id="IPR013342">
    <property type="entry name" value="Mandelate_racemase_C"/>
</dbReference>
<proteinExistence type="predicted"/>
<evidence type="ECO:0000256" key="1">
    <source>
        <dbReference type="ARBA" id="ARBA00001946"/>
    </source>
</evidence>
<evidence type="ECO:0000256" key="3">
    <source>
        <dbReference type="ARBA" id="ARBA00022842"/>
    </source>
</evidence>
<evidence type="ECO:0000313" key="6">
    <source>
        <dbReference type="Proteomes" id="UP000548582"/>
    </source>
</evidence>
<dbReference type="PANTHER" id="PTHR13794:SF58">
    <property type="entry name" value="MITOCHONDRIAL ENOLASE SUPERFAMILY MEMBER 1"/>
    <property type="match status" value="1"/>
</dbReference>
<dbReference type="GO" id="GO:0016052">
    <property type="term" value="P:carbohydrate catabolic process"/>
    <property type="evidence" value="ECO:0007669"/>
    <property type="project" value="TreeGrafter"/>
</dbReference>
<dbReference type="EMBL" id="JABBKX010000007">
    <property type="protein sequence ID" value="NMJ43371.1"/>
    <property type="molecule type" value="Genomic_DNA"/>
</dbReference>
<dbReference type="Proteomes" id="UP000548582">
    <property type="component" value="Unassembled WGS sequence"/>
</dbReference>
<reference evidence="5 6" key="1">
    <citation type="submission" date="2020-03" db="EMBL/GenBank/DDBJ databases">
        <authorList>
            <person name="Sun Q."/>
        </authorList>
    </citation>
    <scope>NUCLEOTIDE SEQUENCE [LARGE SCALE GENOMIC DNA]</scope>
    <source>
        <strain evidence="5 6">JC162</strain>
    </source>
</reference>
<feature type="domain" description="Mandelate racemase/muconate lactonizing enzyme C-terminal" evidence="4">
    <location>
        <begin position="161"/>
        <end position="261"/>
    </location>
</feature>
<keyword evidence="6" id="KW-1185">Reference proteome</keyword>
<dbReference type="InterPro" id="IPR018110">
    <property type="entry name" value="Mandel_Rmase/mucon_lact_enz_CS"/>
</dbReference>
<dbReference type="InterPro" id="IPR029065">
    <property type="entry name" value="Enolase_C-like"/>
</dbReference>
<dbReference type="PANTHER" id="PTHR13794">
    <property type="entry name" value="ENOLASE SUPERFAMILY, MANDELATE RACEMASE"/>
    <property type="match status" value="1"/>
</dbReference>
<dbReference type="GO" id="GO:0016836">
    <property type="term" value="F:hydro-lyase activity"/>
    <property type="evidence" value="ECO:0007669"/>
    <property type="project" value="TreeGrafter"/>
</dbReference>
<dbReference type="Gene3D" id="3.20.20.120">
    <property type="entry name" value="Enolase-like C-terminal domain"/>
    <property type="match status" value="1"/>
</dbReference>
<dbReference type="Pfam" id="PF13378">
    <property type="entry name" value="MR_MLE_C"/>
    <property type="match status" value="1"/>
</dbReference>
<evidence type="ECO:0000259" key="4">
    <source>
        <dbReference type="SMART" id="SM00922"/>
    </source>
</evidence>
<gene>
    <name evidence="5" type="ORF">GWK16_19135</name>
</gene>
<evidence type="ECO:0000313" key="5">
    <source>
        <dbReference type="EMBL" id="NMJ43371.1"/>
    </source>
</evidence>
<dbReference type="InterPro" id="IPR029017">
    <property type="entry name" value="Enolase-like_N"/>
</dbReference>
<protein>
    <submittedName>
        <fullName evidence="5">Mandelate racemase/muconate lactonizing enzyme family protein</fullName>
    </submittedName>
</protein>
<organism evidence="5 6">
    <name type="scientific">Neoroseomonas marina</name>
    <dbReference type="NCBI Taxonomy" id="1232220"/>
    <lineage>
        <taxon>Bacteria</taxon>
        <taxon>Pseudomonadati</taxon>
        <taxon>Pseudomonadota</taxon>
        <taxon>Alphaproteobacteria</taxon>
        <taxon>Acetobacterales</taxon>
        <taxon>Acetobacteraceae</taxon>
        <taxon>Neoroseomonas</taxon>
    </lineage>
</organism>
<dbReference type="InterPro" id="IPR013341">
    <property type="entry name" value="Mandelate_racemase_N_dom"/>
</dbReference>
<comment type="caution">
    <text evidence="5">The sequence shown here is derived from an EMBL/GenBank/DDBJ whole genome shotgun (WGS) entry which is preliminary data.</text>
</comment>
<comment type="cofactor">
    <cofactor evidence="1">
        <name>Mg(2+)</name>
        <dbReference type="ChEBI" id="CHEBI:18420"/>
    </cofactor>
</comment>
<dbReference type="GO" id="GO:0000287">
    <property type="term" value="F:magnesium ion binding"/>
    <property type="evidence" value="ECO:0007669"/>
    <property type="project" value="TreeGrafter"/>
</dbReference>
<dbReference type="PROSITE" id="PS00908">
    <property type="entry name" value="MR_MLE_1"/>
    <property type="match status" value="1"/>
</dbReference>
<keyword evidence="2" id="KW-0479">Metal-binding</keyword>
<dbReference type="SFLD" id="SFLDS00001">
    <property type="entry name" value="Enolase"/>
    <property type="match status" value="1"/>
</dbReference>
<dbReference type="RefSeq" id="WP_170055569.1">
    <property type="nucleotide sequence ID" value="NZ_JABBKX010000007.1"/>
</dbReference>
<dbReference type="SMART" id="SM00922">
    <property type="entry name" value="MR_MLE"/>
    <property type="match status" value="1"/>
</dbReference>
<keyword evidence="3" id="KW-0460">Magnesium</keyword>
<evidence type="ECO:0000256" key="2">
    <source>
        <dbReference type="ARBA" id="ARBA00022723"/>
    </source>
</evidence>
<name>A0A848EFZ9_9PROT</name>
<dbReference type="InterPro" id="IPR036849">
    <property type="entry name" value="Enolase-like_C_sf"/>
</dbReference>
<accession>A0A848EFZ9</accession>